<evidence type="ECO:0000313" key="2">
    <source>
        <dbReference type="Proteomes" id="UP000244168"/>
    </source>
</evidence>
<proteinExistence type="predicted"/>
<keyword evidence="2" id="KW-1185">Reference proteome</keyword>
<accession>A0A2T5JBX8</accession>
<gene>
    <name evidence="1" type="ORF">C8P68_10276</name>
</gene>
<sequence>MPKPIRCTGGKSSILISLSQNKIISPKLTVTTSRAIPKMSKNRLGGDFCSRLLKYGILIFLQRKADRHGVLLTYCTAILHTWFPSWRVLDHADRFLVTTATNTTQNFDVG</sequence>
<reference evidence="1 2" key="1">
    <citation type="submission" date="2018-04" db="EMBL/GenBank/DDBJ databases">
        <title>Genomic Encyclopedia of Archaeal and Bacterial Type Strains, Phase II (KMG-II): from individual species to whole genera.</title>
        <authorList>
            <person name="Goeker M."/>
        </authorList>
    </citation>
    <scope>NUCLEOTIDE SEQUENCE [LARGE SCALE GENOMIC DNA]</scope>
    <source>
        <strain evidence="1 2">DSM 26809</strain>
    </source>
</reference>
<dbReference type="AlphaFoldDB" id="A0A2T5JBX8"/>
<comment type="caution">
    <text evidence="1">The sequence shown here is derived from an EMBL/GenBank/DDBJ whole genome shotgun (WGS) entry which is preliminary data.</text>
</comment>
<protein>
    <submittedName>
        <fullName evidence="1">Uncharacterized protein</fullName>
    </submittedName>
</protein>
<dbReference type="EMBL" id="QAOQ01000002">
    <property type="protein sequence ID" value="PTQ99260.1"/>
    <property type="molecule type" value="Genomic_DNA"/>
</dbReference>
<dbReference type="Proteomes" id="UP000244168">
    <property type="component" value="Unassembled WGS sequence"/>
</dbReference>
<organism evidence="1 2">
    <name type="scientific">Mucilaginibacter yixingensis</name>
    <dbReference type="NCBI Taxonomy" id="1295612"/>
    <lineage>
        <taxon>Bacteria</taxon>
        <taxon>Pseudomonadati</taxon>
        <taxon>Bacteroidota</taxon>
        <taxon>Sphingobacteriia</taxon>
        <taxon>Sphingobacteriales</taxon>
        <taxon>Sphingobacteriaceae</taxon>
        <taxon>Mucilaginibacter</taxon>
    </lineage>
</organism>
<evidence type="ECO:0000313" key="1">
    <source>
        <dbReference type="EMBL" id="PTQ99260.1"/>
    </source>
</evidence>
<name>A0A2T5JBX8_9SPHI</name>